<name>A0A3N6MRS8_NATCH</name>
<reference evidence="5 6" key="1">
    <citation type="submission" date="2018-10" db="EMBL/GenBank/DDBJ databases">
        <title>Natrarchaeobius chitinivorans gen. nov., sp. nov., and Natrarchaeobius haloalkaliphilus sp. nov., alkaliphilic, chitin-utilizing haloarchaea from hypersaline alkaline lakes.</title>
        <authorList>
            <person name="Sorokin D.Y."/>
            <person name="Elcheninov A.G."/>
            <person name="Kostrikina N.A."/>
            <person name="Bale N.J."/>
            <person name="Sinninghe Damste J.S."/>
            <person name="Khijniak T.V."/>
            <person name="Kublanov I.V."/>
            <person name="Toshchakov S.V."/>
        </authorList>
    </citation>
    <scope>NUCLEOTIDE SEQUENCE [LARGE SCALE GENOMIC DNA]</scope>
    <source>
        <strain evidence="5 6">AArcht7</strain>
    </source>
</reference>
<dbReference type="InterPro" id="IPR018170">
    <property type="entry name" value="Aldo/ket_reductase_CS"/>
</dbReference>
<dbReference type="InterPro" id="IPR020471">
    <property type="entry name" value="AKR"/>
</dbReference>
<dbReference type="EMBL" id="REFZ01000011">
    <property type="protein sequence ID" value="RQG98981.1"/>
    <property type="molecule type" value="Genomic_DNA"/>
</dbReference>
<dbReference type="PANTHER" id="PTHR43827">
    <property type="entry name" value="2,5-DIKETO-D-GLUCONIC ACID REDUCTASE"/>
    <property type="match status" value="1"/>
</dbReference>
<evidence type="ECO:0000256" key="1">
    <source>
        <dbReference type="ARBA" id="ARBA00007905"/>
    </source>
</evidence>
<dbReference type="Gene3D" id="3.20.20.100">
    <property type="entry name" value="NADP-dependent oxidoreductase domain"/>
    <property type="match status" value="1"/>
</dbReference>
<dbReference type="GO" id="GO:0016616">
    <property type="term" value="F:oxidoreductase activity, acting on the CH-OH group of donors, NAD or NADP as acceptor"/>
    <property type="evidence" value="ECO:0007669"/>
    <property type="project" value="UniProtKB-ARBA"/>
</dbReference>
<sequence length="275" mass="31055">MTSTLPPIGLGTDQNTALEEDFEVDHDTAVETAMTALEIGYRHVDTAQIYGTEAAVGEAIERSDVPRSELFVATKVHYQRASYEEVLDSVETSLDDLGVDRLDLLYVHWPAGTYDPEETLRAFNELHEDGVVANVGVSNFTPELLDEARALLDPPIFAHQVELHPLFQQRELQEYAREHDHYLVGYSPLVRGSAGDVPELRSVAEKHDATPEQVSLAWLIQREKIVPVPKASSEAHLRENFEATNLELDPEDVERIDAIDRERRIIDFEFAPWNE</sequence>
<comment type="caution">
    <text evidence="5">The sequence shown here is derived from an EMBL/GenBank/DDBJ whole genome shotgun (WGS) entry which is preliminary data.</text>
</comment>
<feature type="domain" description="NADP-dependent oxidoreductase" evidence="4">
    <location>
        <begin position="7"/>
        <end position="260"/>
    </location>
</feature>
<gene>
    <name evidence="5" type="ORF">EA472_15675</name>
</gene>
<keyword evidence="3" id="KW-0560">Oxidoreductase</keyword>
<dbReference type="OrthoDB" id="275427at2157"/>
<dbReference type="SUPFAM" id="SSF51430">
    <property type="entry name" value="NAD(P)-linked oxidoreductase"/>
    <property type="match status" value="1"/>
</dbReference>
<proteinExistence type="inferred from homology"/>
<dbReference type="PIRSF" id="PIRSF000097">
    <property type="entry name" value="AKR"/>
    <property type="match status" value="1"/>
</dbReference>
<dbReference type="Pfam" id="PF00248">
    <property type="entry name" value="Aldo_ket_red"/>
    <property type="match status" value="1"/>
</dbReference>
<dbReference type="PRINTS" id="PR00069">
    <property type="entry name" value="ALDKETRDTASE"/>
</dbReference>
<dbReference type="InterPro" id="IPR023210">
    <property type="entry name" value="NADP_OxRdtase_dom"/>
</dbReference>
<evidence type="ECO:0000313" key="6">
    <source>
        <dbReference type="Proteomes" id="UP000281431"/>
    </source>
</evidence>
<dbReference type="Proteomes" id="UP000281431">
    <property type="component" value="Unassembled WGS sequence"/>
</dbReference>
<dbReference type="PANTHER" id="PTHR43827:SF3">
    <property type="entry name" value="NADP-DEPENDENT OXIDOREDUCTASE DOMAIN-CONTAINING PROTEIN"/>
    <property type="match status" value="1"/>
</dbReference>
<dbReference type="InterPro" id="IPR036812">
    <property type="entry name" value="NAD(P)_OxRdtase_dom_sf"/>
</dbReference>
<evidence type="ECO:0000256" key="2">
    <source>
        <dbReference type="ARBA" id="ARBA00022857"/>
    </source>
</evidence>
<evidence type="ECO:0000256" key="3">
    <source>
        <dbReference type="ARBA" id="ARBA00023002"/>
    </source>
</evidence>
<comment type="similarity">
    <text evidence="1">Belongs to the aldo/keto reductase family.</text>
</comment>
<dbReference type="AlphaFoldDB" id="A0A3N6MRS8"/>
<dbReference type="PROSITE" id="PS00798">
    <property type="entry name" value="ALDOKETO_REDUCTASE_1"/>
    <property type="match status" value="1"/>
</dbReference>
<keyword evidence="2" id="KW-0521">NADP</keyword>
<evidence type="ECO:0000259" key="4">
    <source>
        <dbReference type="Pfam" id="PF00248"/>
    </source>
</evidence>
<organism evidence="5 6">
    <name type="scientific">Natrarchaeobius chitinivorans</name>
    <dbReference type="NCBI Taxonomy" id="1679083"/>
    <lineage>
        <taxon>Archaea</taxon>
        <taxon>Methanobacteriati</taxon>
        <taxon>Methanobacteriota</taxon>
        <taxon>Stenosarchaea group</taxon>
        <taxon>Halobacteria</taxon>
        <taxon>Halobacteriales</taxon>
        <taxon>Natrialbaceae</taxon>
        <taxon>Natrarchaeobius</taxon>
    </lineage>
</organism>
<evidence type="ECO:0000313" key="5">
    <source>
        <dbReference type="EMBL" id="RQG98981.1"/>
    </source>
</evidence>
<keyword evidence="6" id="KW-1185">Reference proteome</keyword>
<accession>A0A3N6MRS8</accession>
<protein>
    <submittedName>
        <fullName evidence="5">Aldo/keto reductase</fullName>
    </submittedName>
</protein>